<reference evidence="2 3" key="1">
    <citation type="submission" date="2015-12" db="EMBL/GenBank/DDBJ databases">
        <authorList>
            <person name="Kim M.K."/>
            <person name="Srinivasan S."/>
            <person name="Lee J.-J."/>
            <person name="Kim K."/>
        </authorList>
    </citation>
    <scope>NUCLEOTIDE SEQUENCE [LARGE SCALE GENOMIC DNA]</scope>
    <source>
        <strain evidence="2 3">BM2</strain>
    </source>
</reference>
<protein>
    <recommendedName>
        <fullName evidence="4">Lipoprotein</fullName>
    </recommendedName>
</protein>
<keyword evidence="1" id="KW-0472">Membrane</keyword>
<evidence type="ECO:0000313" key="3">
    <source>
        <dbReference type="Proteomes" id="UP000060071"/>
    </source>
</evidence>
<proteinExistence type="predicted"/>
<keyword evidence="3" id="KW-1185">Reference proteome</keyword>
<gene>
    <name evidence="2" type="ORF">AUC44_02270</name>
</gene>
<evidence type="ECO:0008006" key="4">
    <source>
        <dbReference type="Google" id="ProtNLM"/>
    </source>
</evidence>
<sequence>MPPELDAETKARIEAEEAYRAHVRAERAAGVEAAPRRRSDLPLILGIAFAVLIASGVMYQLAPPGMSTVQRQQYSFGNFGAACQRLVREQLKAPTTAVFSNYYTDQDEGRAGGTFPTGFHWTGSVSSQNTFGGMVRASFACSTPAGSDAVQLDALN</sequence>
<keyword evidence="1" id="KW-1133">Transmembrane helix</keyword>
<evidence type="ECO:0000313" key="2">
    <source>
        <dbReference type="EMBL" id="ALW87865.1"/>
    </source>
</evidence>
<dbReference type="RefSeq" id="WP_062157208.1">
    <property type="nucleotide sequence ID" value="NZ_CP013910.1"/>
</dbReference>
<accession>A0ABM5X2C8</accession>
<name>A0ABM5X2C8_9DEIO</name>
<feature type="transmembrane region" description="Helical" evidence="1">
    <location>
        <begin position="43"/>
        <end position="62"/>
    </location>
</feature>
<organism evidence="2 3">
    <name type="scientific">Deinococcus actinosclerus</name>
    <dbReference type="NCBI Taxonomy" id="1768108"/>
    <lineage>
        <taxon>Bacteria</taxon>
        <taxon>Thermotogati</taxon>
        <taxon>Deinococcota</taxon>
        <taxon>Deinococci</taxon>
        <taxon>Deinococcales</taxon>
        <taxon>Deinococcaceae</taxon>
        <taxon>Deinococcus</taxon>
    </lineage>
</organism>
<dbReference type="EMBL" id="CP013910">
    <property type="protein sequence ID" value="ALW87865.1"/>
    <property type="molecule type" value="Genomic_DNA"/>
</dbReference>
<dbReference type="Proteomes" id="UP000060071">
    <property type="component" value="Chromosome"/>
</dbReference>
<evidence type="ECO:0000256" key="1">
    <source>
        <dbReference type="SAM" id="Phobius"/>
    </source>
</evidence>
<keyword evidence="1" id="KW-0812">Transmembrane</keyword>